<comment type="caution">
    <text evidence="1">The sequence shown here is derived from an EMBL/GenBank/DDBJ whole genome shotgun (WGS) entry which is preliminary data.</text>
</comment>
<evidence type="ECO:0000313" key="1">
    <source>
        <dbReference type="EMBL" id="MBF0970971.1"/>
    </source>
</evidence>
<organism evidence="1 2">
    <name type="scientific">Alloprevotella tannerae</name>
    <dbReference type="NCBI Taxonomy" id="76122"/>
    <lineage>
        <taxon>Bacteria</taxon>
        <taxon>Pseudomonadati</taxon>
        <taxon>Bacteroidota</taxon>
        <taxon>Bacteroidia</taxon>
        <taxon>Bacteroidales</taxon>
        <taxon>Prevotellaceae</taxon>
        <taxon>Alloprevotella</taxon>
    </lineage>
</organism>
<protein>
    <submittedName>
        <fullName evidence="1">Uncharacterized protein</fullName>
    </submittedName>
</protein>
<sequence>MSFLAKIFKRKATAQDEGWRLGGLEDFMTLIRVYYQAVLAGNLGISNLAALPDLRVFKQTLHVPTANNKLGLAEKNRCKKMLMEIYDMPEYFFKEIDQSVKRNCKNINQMQGFLFNFQGFTQELMMLAGNMMKWKVRVPGFMRKALYAMTQKTVRDILEKDDWKDPSAYKAALTVRRYQHTLGYSQQWVTDYVFHLLVLVKKEKKPKDVEEK</sequence>
<reference evidence="1" key="1">
    <citation type="submission" date="2020-04" db="EMBL/GenBank/DDBJ databases">
        <title>Deep metagenomics examines the oral microbiome during advanced dental caries in children, revealing novel taxa and co-occurrences with host molecules.</title>
        <authorList>
            <person name="Baker J.L."/>
            <person name="Morton J.T."/>
            <person name="Dinis M."/>
            <person name="Alvarez R."/>
            <person name="Tran N.C."/>
            <person name="Knight R."/>
            <person name="Edlund A."/>
        </authorList>
    </citation>
    <scope>NUCLEOTIDE SEQUENCE</scope>
    <source>
        <strain evidence="1">JCVI_34_bin.1</strain>
    </source>
</reference>
<accession>A0A929RYC8</accession>
<dbReference type="AlphaFoldDB" id="A0A929RYC8"/>
<dbReference type="RefSeq" id="WP_296089405.1">
    <property type="nucleotide sequence ID" value="NZ_CAUOSC010000003.1"/>
</dbReference>
<gene>
    <name evidence="1" type="ORF">HXK21_08025</name>
</gene>
<dbReference type="Proteomes" id="UP000704068">
    <property type="component" value="Unassembled WGS sequence"/>
</dbReference>
<name>A0A929RYC8_9BACT</name>
<proteinExistence type="predicted"/>
<dbReference type="EMBL" id="JABZGR010000031">
    <property type="protein sequence ID" value="MBF0970971.1"/>
    <property type="molecule type" value="Genomic_DNA"/>
</dbReference>
<evidence type="ECO:0000313" key="2">
    <source>
        <dbReference type="Proteomes" id="UP000704068"/>
    </source>
</evidence>